<dbReference type="SUPFAM" id="SSF53613">
    <property type="entry name" value="Ribokinase-like"/>
    <property type="match status" value="1"/>
</dbReference>
<name>A0A916X355_9SPHN</name>
<dbReference type="InterPro" id="IPR029056">
    <property type="entry name" value="Ribokinase-like"/>
</dbReference>
<comment type="pathway">
    <text evidence="1">Cofactor biosynthesis; thiamine diphosphate biosynthesis.</text>
</comment>
<dbReference type="CDD" id="cd01169">
    <property type="entry name" value="HMPP_kinase"/>
    <property type="match status" value="1"/>
</dbReference>
<evidence type="ECO:0000256" key="1">
    <source>
        <dbReference type="ARBA" id="ARBA00004948"/>
    </source>
</evidence>
<dbReference type="GO" id="GO:0009228">
    <property type="term" value="P:thiamine biosynthetic process"/>
    <property type="evidence" value="ECO:0007669"/>
    <property type="project" value="InterPro"/>
</dbReference>
<dbReference type="PANTHER" id="PTHR20858:SF17">
    <property type="entry name" value="HYDROXYMETHYLPYRIMIDINE_PHOSPHOMETHYLPYRIMIDINE KINASE THI20-RELATED"/>
    <property type="match status" value="1"/>
</dbReference>
<dbReference type="Proteomes" id="UP000608154">
    <property type="component" value="Unassembled WGS sequence"/>
</dbReference>
<dbReference type="AlphaFoldDB" id="A0A916X355"/>
<keyword evidence="4" id="KW-0418">Kinase</keyword>
<protein>
    <recommendedName>
        <fullName evidence="2">hydroxymethylpyrimidine kinase</fullName>
        <ecNumber evidence="2">2.7.1.49</ecNumber>
    </recommendedName>
</protein>
<dbReference type="EMBL" id="BMHK01000002">
    <property type="protein sequence ID" value="GGB88892.1"/>
    <property type="molecule type" value="Genomic_DNA"/>
</dbReference>
<reference evidence="4" key="1">
    <citation type="journal article" date="2014" name="Int. J. Syst. Evol. Microbiol.">
        <title>Complete genome sequence of Corynebacterium casei LMG S-19264T (=DSM 44701T), isolated from a smear-ripened cheese.</title>
        <authorList>
            <consortium name="US DOE Joint Genome Institute (JGI-PGF)"/>
            <person name="Walter F."/>
            <person name="Albersmeier A."/>
            <person name="Kalinowski J."/>
            <person name="Ruckert C."/>
        </authorList>
    </citation>
    <scope>NUCLEOTIDE SEQUENCE</scope>
    <source>
        <strain evidence="4">CGMCC 1.15095</strain>
    </source>
</reference>
<evidence type="ECO:0000256" key="2">
    <source>
        <dbReference type="ARBA" id="ARBA00012135"/>
    </source>
</evidence>
<dbReference type="GO" id="GO:0005829">
    <property type="term" value="C:cytosol"/>
    <property type="evidence" value="ECO:0007669"/>
    <property type="project" value="TreeGrafter"/>
</dbReference>
<dbReference type="NCBIfam" id="TIGR00097">
    <property type="entry name" value="HMP-P_kinase"/>
    <property type="match status" value="1"/>
</dbReference>
<feature type="domain" description="Pyridoxamine kinase/Phosphomethylpyrimidine kinase" evidence="3">
    <location>
        <begin position="17"/>
        <end position="246"/>
    </location>
</feature>
<comment type="caution">
    <text evidence="4">The sequence shown here is derived from an EMBL/GenBank/DDBJ whole genome shotgun (WGS) entry which is preliminary data.</text>
</comment>
<reference evidence="4" key="2">
    <citation type="submission" date="2020-09" db="EMBL/GenBank/DDBJ databases">
        <authorList>
            <person name="Sun Q."/>
            <person name="Zhou Y."/>
        </authorList>
    </citation>
    <scope>NUCLEOTIDE SEQUENCE</scope>
    <source>
        <strain evidence="4">CGMCC 1.15095</strain>
    </source>
</reference>
<dbReference type="Pfam" id="PF08543">
    <property type="entry name" value="Phos_pyr_kin"/>
    <property type="match status" value="1"/>
</dbReference>
<dbReference type="Gene3D" id="3.40.1190.20">
    <property type="match status" value="1"/>
</dbReference>
<dbReference type="RefSeq" id="WP_188767798.1">
    <property type="nucleotide sequence ID" value="NZ_BMHK01000002.1"/>
</dbReference>
<organism evidence="4 5">
    <name type="scientific">Novosphingobium endophyticum</name>
    <dbReference type="NCBI Taxonomy" id="1955250"/>
    <lineage>
        <taxon>Bacteria</taxon>
        <taxon>Pseudomonadati</taxon>
        <taxon>Pseudomonadota</taxon>
        <taxon>Alphaproteobacteria</taxon>
        <taxon>Sphingomonadales</taxon>
        <taxon>Sphingomonadaceae</taxon>
        <taxon>Novosphingobium</taxon>
    </lineage>
</organism>
<sequence>MANLTHPPRILTIAGSDSSGGAGIQADVKTITMLGGYAMTAITAITAQNSLGVQAVEALSPEMVGAQIDACLSDIGVDAAKIGMLGSAGIAGVVAERLEGLGVPVVFDPVMVATSGSVLADAATVAAFERLIGLATLTTPNVPELAALGGERAMASRGAVYLAKGGDAEGDTVEDRLIVPGREPVVWTAPRIATRHNHGTGCTLSSAIATGLGEGLSLDEAITRGREFVRAALRNAPGFGAGHGPMGHQAVR</sequence>
<dbReference type="PANTHER" id="PTHR20858">
    <property type="entry name" value="PHOSPHOMETHYLPYRIMIDINE KINASE"/>
    <property type="match status" value="1"/>
</dbReference>
<dbReference type="GO" id="GO:0008972">
    <property type="term" value="F:phosphomethylpyrimidine kinase activity"/>
    <property type="evidence" value="ECO:0007669"/>
    <property type="project" value="InterPro"/>
</dbReference>
<evidence type="ECO:0000313" key="4">
    <source>
        <dbReference type="EMBL" id="GGB88892.1"/>
    </source>
</evidence>
<proteinExistence type="predicted"/>
<gene>
    <name evidence="4" type="ORF">GCM10011494_04000</name>
</gene>
<dbReference type="InterPro" id="IPR013749">
    <property type="entry name" value="PM/HMP-P_kinase-1"/>
</dbReference>
<dbReference type="GO" id="GO:0008902">
    <property type="term" value="F:hydroxymethylpyrimidine kinase activity"/>
    <property type="evidence" value="ECO:0007669"/>
    <property type="project" value="UniProtKB-EC"/>
</dbReference>
<keyword evidence="4" id="KW-0808">Transferase</keyword>
<evidence type="ECO:0000259" key="3">
    <source>
        <dbReference type="Pfam" id="PF08543"/>
    </source>
</evidence>
<evidence type="ECO:0000313" key="5">
    <source>
        <dbReference type="Proteomes" id="UP000608154"/>
    </source>
</evidence>
<dbReference type="InterPro" id="IPR004399">
    <property type="entry name" value="HMP/HMP-P_kinase_dom"/>
</dbReference>
<accession>A0A916X355</accession>
<dbReference type="EC" id="2.7.1.49" evidence="2"/>
<keyword evidence="5" id="KW-1185">Reference proteome</keyword>